<comment type="caution">
    <text evidence="3">The sequence shown here is derived from an EMBL/GenBank/DDBJ whole genome shotgun (WGS) entry which is preliminary data.</text>
</comment>
<dbReference type="GO" id="GO:0016757">
    <property type="term" value="F:glycosyltransferase activity"/>
    <property type="evidence" value="ECO:0007669"/>
    <property type="project" value="InterPro"/>
</dbReference>
<feature type="region of interest" description="Disordered" evidence="1">
    <location>
        <begin position="133"/>
        <end position="154"/>
    </location>
</feature>
<reference evidence="3 4" key="1">
    <citation type="submission" date="2016-07" db="EMBL/GenBank/DDBJ databases">
        <title>Pervasive Adenine N6-methylation of Active Genes in Fungi.</title>
        <authorList>
            <consortium name="DOE Joint Genome Institute"/>
            <person name="Mondo S.J."/>
            <person name="Dannebaum R.O."/>
            <person name="Kuo R.C."/>
            <person name="Labutti K."/>
            <person name="Haridas S."/>
            <person name="Kuo A."/>
            <person name="Salamov A."/>
            <person name="Ahrendt S.R."/>
            <person name="Lipzen A."/>
            <person name="Sullivan W."/>
            <person name="Andreopoulos W.B."/>
            <person name="Clum A."/>
            <person name="Lindquist E."/>
            <person name="Daum C."/>
            <person name="Ramamoorthy G.K."/>
            <person name="Gryganskyi A."/>
            <person name="Culley D."/>
            <person name="Magnuson J.K."/>
            <person name="James T.Y."/>
            <person name="O'Malley M.A."/>
            <person name="Stajich J.E."/>
            <person name="Spatafora J.W."/>
            <person name="Visel A."/>
            <person name="Grigoriev I.V."/>
        </authorList>
    </citation>
    <scope>NUCLEOTIDE SEQUENCE [LARGE SCALE GENOMIC DNA]</scope>
    <source>
        <strain evidence="3 4">68-887.2</strain>
    </source>
</reference>
<evidence type="ECO:0000313" key="3">
    <source>
        <dbReference type="EMBL" id="ORY30222.1"/>
    </source>
</evidence>
<dbReference type="OrthoDB" id="529273at2759"/>
<dbReference type="Proteomes" id="UP000193986">
    <property type="component" value="Unassembled WGS sequence"/>
</dbReference>
<feature type="compositionally biased region" description="Basic and acidic residues" evidence="1">
    <location>
        <begin position="138"/>
        <end position="154"/>
    </location>
</feature>
<evidence type="ECO:0000313" key="4">
    <source>
        <dbReference type="Proteomes" id="UP000193986"/>
    </source>
</evidence>
<dbReference type="InterPro" id="IPR049625">
    <property type="entry name" value="Glyco_transf_61_cat"/>
</dbReference>
<proteinExistence type="predicted"/>
<keyword evidence="4" id="KW-1185">Reference proteome</keyword>
<accession>A0A1Y2B5V8</accession>
<organism evidence="3 4">
    <name type="scientific">Naematelia encephala</name>
    <dbReference type="NCBI Taxonomy" id="71784"/>
    <lineage>
        <taxon>Eukaryota</taxon>
        <taxon>Fungi</taxon>
        <taxon>Dikarya</taxon>
        <taxon>Basidiomycota</taxon>
        <taxon>Agaricomycotina</taxon>
        <taxon>Tremellomycetes</taxon>
        <taxon>Tremellales</taxon>
        <taxon>Naemateliaceae</taxon>
        <taxon>Naematelia</taxon>
    </lineage>
</organism>
<sequence length="523" mass="57082">MGSGRAYSPPFFGMSRRTVTRIAIATPLILAGLWVASSPSSAPANAYERARGLVYGDGYGSGQAGKGDWFASWNAGGGGVGRVGQGGYEEDVWVDLEEEGIVSEWEGGIAGYNVISNLLLSSGTATFIRSSAASSDSLDGHDPDLDPNIPKEEVPKMPATRQLMSGAKRDETAGEEVWRIIDETELADEGLGRAIILRGTTYIFNDEPGPHCHLVFFRHFVLEAFLGATRALAAAMPHLSDYERLPKRVWLKKCGESPSWRDERGDNIWFLSHAIPGVSIEDKNGWNDHAAGGIPIILERVVIVDRWAAHSAGGEVGKWGKMNTNVPTLNAPRSFWNPFRLNVQRALSVDGESNVGSRGLPIVVYVDRQKENPHVVPKNHDDLVEALKGLTGKAEIHVTRLGAMKKPQQIELMSRAEIIIGVHSDDLMLSLWMPATERSAVIQIYEEGGFQRDFQLLATSLNHQYVAVQNDRILDEEGWRALGNKRGEGHNGAIKVEPQLIASIVEDLLDGRDVGTAGIVELD</sequence>
<feature type="domain" description="Glycosyltransferase 61 catalytic" evidence="2">
    <location>
        <begin position="334"/>
        <end position="435"/>
    </location>
</feature>
<dbReference type="Pfam" id="PF04577">
    <property type="entry name" value="Glyco_transf_61"/>
    <property type="match status" value="1"/>
</dbReference>
<gene>
    <name evidence="3" type="ORF">BCR39DRAFT_530035</name>
</gene>
<dbReference type="STRING" id="71784.A0A1Y2B5V8"/>
<protein>
    <recommendedName>
        <fullName evidence="2">Glycosyltransferase 61 catalytic domain-containing protein</fullName>
    </recommendedName>
</protein>
<evidence type="ECO:0000259" key="2">
    <source>
        <dbReference type="Pfam" id="PF04577"/>
    </source>
</evidence>
<name>A0A1Y2B5V8_9TREE</name>
<dbReference type="AlphaFoldDB" id="A0A1Y2B5V8"/>
<dbReference type="EMBL" id="MCFC01000021">
    <property type="protein sequence ID" value="ORY30222.1"/>
    <property type="molecule type" value="Genomic_DNA"/>
</dbReference>
<evidence type="ECO:0000256" key="1">
    <source>
        <dbReference type="SAM" id="MobiDB-lite"/>
    </source>
</evidence>
<dbReference type="InParanoid" id="A0A1Y2B5V8"/>